<name>A0A3S4C2R4_9PEZI</name>
<feature type="region of interest" description="Disordered" evidence="1">
    <location>
        <begin position="388"/>
        <end position="414"/>
    </location>
</feature>
<feature type="compositionally biased region" description="Polar residues" evidence="1">
    <location>
        <begin position="397"/>
        <end position="413"/>
    </location>
</feature>
<dbReference type="Proteomes" id="UP000289323">
    <property type="component" value="Unassembled WGS sequence"/>
</dbReference>
<gene>
    <name evidence="3" type="ORF">TT172_LOCUS2306</name>
</gene>
<accession>A0A3S4C2R4</accession>
<evidence type="ECO:0000256" key="1">
    <source>
        <dbReference type="SAM" id="MobiDB-lite"/>
    </source>
</evidence>
<keyword evidence="2" id="KW-0472">Membrane</keyword>
<protein>
    <submittedName>
        <fullName evidence="3">0cba6d01-1d1a-4166-9b47-f98be33cd1f2</fullName>
    </submittedName>
</protein>
<evidence type="ECO:0000256" key="2">
    <source>
        <dbReference type="SAM" id="Phobius"/>
    </source>
</evidence>
<organism evidence="3 4">
    <name type="scientific">Thermothielavioides terrestris</name>
    <dbReference type="NCBI Taxonomy" id="2587410"/>
    <lineage>
        <taxon>Eukaryota</taxon>
        <taxon>Fungi</taxon>
        <taxon>Dikarya</taxon>
        <taxon>Ascomycota</taxon>
        <taxon>Pezizomycotina</taxon>
        <taxon>Sordariomycetes</taxon>
        <taxon>Sordariomycetidae</taxon>
        <taxon>Sordariales</taxon>
        <taxon>Chaetomiaceae</taxon>
        <taxon>Thermothielavioides</taxon>
    </lineage>
</organism>
<proteinExistence type="predicted"/>
<sequence length="512" mass="57530">MALNATLPTPSISNSSNSTNQLTGWVSSDNSRGSIDILWSCCVTIILCCWVSTLPNIPSLNDKWYHPWVDKFNLACIGIVSPDMLFGMALGQLSSARRSVKMFRALPRLPSDKKWTLMHGFFADMGGFHLVSPDYPAFPVNAEELHYLIKHGHVDFPDLGKLDIKALNKTDGLSRFIVSWQVFWFSVSELQRVRQGLPMTTFELTALSFALTTLATSICWYAKPAVSRPTMLYTKDGRTVESIRAAARASTHPGLSSAWYRTPLDFISPYRRFGPAVHWAYYEQLTYRAHIPVFGREVKSRPWDRIPSDAWLVVSERPLLIPIFLLSVGFSAVPLAAWNFHFSTWGEKITWRACSVYNTFYSTALIIYYVHGTFQVLAAASAAGAPAAQSSACSPGVPQTTTTDRPELSQPNPHKNLRNVETCVALSENEAAPSRLRRLAQRGKRLRQRLRNISPDGDPDMELGLRMTFPPFVGALFYFGCRLFFYVEDFVSIREQPVGVYQGVNKFLPFIS</sequence>
<keyword evidence="2" id="KW-1133">Transmembrane helix</keyword>
<reference evidence="3 4" key="1">
    <citation type="submission" date="2018-04" db="EMBL/GenBank/DDBJ databases">
        <authorList>
            <person name="Huttner S."/>
            <person name="Dainat J."/>
        </authorList>
    </citation>
    <scope>NUCLEOTIDE SEQUENCE [LARGE SCALE GENOMIC DNA]</scope>
</reference>
<keyword evidence="2" id="KW-0812">Transmembrane</keyword>
<feature type="transmembrane region" description="Helical" evidence="2">
    <location>
        <begin position="469"/>
        <end position="487"/>
    </location>
</feature>
<feature type="transmembrane region" description="Helical" evidence="2">
    <location>
        <begin position="349"/>
        <end position="370"/>
    </location>
</feature>
<feature type="transmembrane region" description="Helical" evidence="2">
    <location>
        <begin position="319"/>
        <end position="337"/>
    </location>
</feature>
<evidence type="ECO:0000313" key="3">
    <source>
        <dbReference type="EMBL" id="SPQ19887.1"/>
    </source>
</evidence>
<dbReference type="EMBL" id="OUUZ01000001">
    <property type="protein sequence ID" value="SPQ19887.1"/>
    <property type="molecule type" value="Genomic_DNA"/>
</dbReference>
<dbReference type="PANTHER" id="PTHR35043:SF8">
    <property type="entry name" value="DUF4220 DOMAIN-CONTAINING PROTEIN"/>
    <property type="match status" value="1"/>
</dbReference>
<dbReference type="AlphaFoldDB" id="A0A3S4C2R4"/>
<dbReference type="PANTHER" id="PTHR35043">
    <property type="entry name" value="TRANSCRIPTION FACTOR DOMAIN-CONTAINING PROTEIN"/>
    <property type="match status" value="1"/>
</dbReference>
<evidence type="ECO:0000313" key="4">
    <source>
        <dbReference type="Proteomes" id="UP000289323"/>
    </source>
</evidence>